<evidence type="ECO:0000313" key="12">
    <source>
        <dbReference type="Proteomes" id="UP000194141"/>
    </source>
</evidence>
<dbReference type="GO" id="GO:0043590">
    <property type="term" value="C:bacterial nucleoid"/>
    <property type="evidence" value="ECO:0007669"/>
    <property type="project" value="TreeGrafter"/>
</dbReference>
<dbReference type="SUPFAM" id="SSF52540">
    <property type="entry name" value="P-loop containing nucleoside triphosphate hydrolases"/>
    <property type="match status" value="1"/>
</dbReference>
<dbReference type="STRING" id="1562698.DESAMIL20_883"/>
<dbReference type="PANTHER" id="PTHR11059">
    <property type="entry name" value="DNA REPAIR PROTEIN RECN"/>
    <property type="match status" value="1"/>
</dbReference>
<accession>A0A1X4XUX3</accession>
<keyword evidence="12" id="KW-1185">Reference proteome</keyword>
<sequence>MIKNIKIKNFLTIKNLEINFDKHFNTIVGESGAGKSLILKAISEVFSIKNDTQMVGNFGDSCKISIDFDSNLSKYNFSQRNFTIVKILKKNKSQLFLNDIQLSNKIAQNIKNDIVNIVSQDYRFELFEKDRFLEVLDLFIDPNIIENYKMAFTNFNEAKKTINELKSKIKSIDNAHTEILIELIDKTDPQKDEYDELINKRKQIKQDLALKDFIQQLNALFYEGKNNLYDTIIASFKKINNIESDASLKMQNISNSLNKILDELNTLKPLFEYSKDDEVSIDNIERRLFELENLQRKFGKTINEILDEKQKLSQLIGKKNSMQEQLLEEQDKLQTLKDKLEQAAFQLTSQRKKQADRLIDGVMQSMSDLMLESADFDIVFEKVECSENGQDKITLFFSANKDLPKKELSKIASGGEKSRFILALFEYIGQLSQNTIIFDEIEEGTGGKTLTSIVSKLKNLSLQNQLICITHSLEVQNAADKIFTIEKTFENSNTVTYLCQM</sequence>
<name>A0A1X4XUX3_9BACT</name>
<dbReference type="GO" id="GO:0006310">
    <property type="term" value="P:DNA recombination"/>
    <property type="evidence" value="ECO:0007669"/>
    <property type="project" value="InterPro"/>
</dbReference>
<dbReference type="GO" id="GO:0009432">
    <property type="term" value="P:SOS response"/>
    <property type="evidence" value="ECO:0007669"/>
    <property type="project" value="TreeGrafter"/>
</dbReference>
<evidence type="ECO:0000259" key="10">
    <source>
        <dbReference type="Pfam" id="PF13175"/>
    </source>
</evidence>
<keyword evidence="6" id="KW-0067">ATP-binding</keyword>
<evidence type="ECO:0000313" key="11">
    <source>
        <dbReference type="EMBL" id="OSS41330.1"/>
    </source>
</evidence>
<dbReference type="PIRSF" id="PIRSF003128">
    <property type="entry name" value="RecN"/>
    <property type="match status" value="1"/>
</dbReference>
<proteinExistence type="inferred from homology"/>
<dbReference type="Pfam" id="PF13175">
    <property type="entry name" value="AAA_15"/>
    <property type="match status" value="1"/>
</dbReference>
<dbReference type="Gene3D" id="3.40.50.300">
    <property type="entry name" value="P-loop containing nucleotide triphosphate hydrolases"/>
    <property type="match status" value="2"/>
</dbReference>
<keyword evidence="7" id="KW-0234">DNA repair</keyword>
<dbReference type="InterPro" id="IPR027417">
    <property type="entry name" value="P-loop_NTPase"/>
</dbReference>
<dbReference type="InterPro" id="IPR041685">
    <property type="entry name" value="AAA_GajA/Old/RecF-like"/>
</dbReference>
<dbReference type="AlphaFoldDB" id="A0A1X4XUX3"/>
<comment type="function">
    <text evidence="1">May be involved in recombinational repair of damaged DNA.</text>
</comment>
<feature type="domain" description="Endonuclease GajA/Old nuclease/RecF-like AAA" evidence="10">
    <location>
        <begin position="1"/>
        <end position="171"/>
    </location>
</feature>
<organism evidence="11 12">
    <name type="scientific">Desulfurella amilsii</name>
    <dbReference type="NCBI Taxonomy" id="1562698"/>
    <lineage>
        <taxon>Bacteria</taxon>
        <taxon>Pseudomonadati</taxon>
        <taxon>Campylobacterota</taxon>
        <taxon>Desulfurellia</taxon>
        <taxon>Desulfurellales</taxon>
        <taxon>Desulfurellaceae</taxon>
        <taxon>Desulfurella</taxon>
    </lineage>
</organism>
<evidence type="ECO:0000256" key="5">
    <source>
        <dbReference type="ARBA" id="ARBA00022763"/>
    </source>
</evidence>
<feature type="coiled-coil region" evidence="9">
    <location>
        <begin position="291"/>
        <end position="353"/>
    </location>
</feature>
<evidence type="ECO:0000256" key="4">
    <source>
        <dbReference type="ARBA" id="ARBA00022741"/>
    </source>
</evidence>
<protein>
    <recommendedName>
        <fullName evidence="3">DNA repair protein RecN</fullName>
    </recommendedName>
    <alternativeName>
        <fullName evidence="8">Recombination protein N</fullName>
    </alternativeName>
</protein>
<evidence type="ECO:0000256" key="7">
    <source>
        <dbReference type="ARBA" id="ARBA00023204"/>
    </source>
</evidence>
<keyword evidence="5" id="KW-0227">DNA damage</keyword>
<evidence type="ECO:0000256" key="9">
    <source>
        <dbReference type="SAM" id="Coils"/>
    </source>
</evidence>
<dbReference type="InterPro" id="IPR004604">
    <property type="entry name" value="DNA_recomb/repair_RecN"/>
</dbReference>
<gene>
    <name evidence="11" type="ORF">DESAMIL20_883</name>
</gene>
<keyword evidence="9" id="KW-0175">Coiled coil</keyword>
<dbReference type="GO" id="GO:0005524">
    <property type="term" value="F:ATP binding"/>
    <property type="evidence" value="ECO:0007669"/>
    <property type="project" value="UniProtKB-KW"/>
</dbReference>
<evidence type="ECO:0000256" key="8">
    <source>
        <dbReference type="ARBA" id="ARBA00033408"/>
    </source>
</evidence>
<dbReference type="GO" id="GO:0006281">
    <property type="term" value="P:DNA repair"/>
    <property type="evidence" value="ECO:0007669"/>
    <property type="project" value="UniProtKB-KW"/>
</dbReference>
<evidence type="ECO:0000256" key="1">
    <source>
        <dbReference type="ARBA" id="ARBA00003618"/>
    </source>
</evidence>
<evidence type="ECO:0000256" key="3">
    <source>
        <dbReference type="ARBA" id="ARBA00021315"/>
    </source>
</evidence>
<reference evidence="11 12" key="1">
    <citation type="journal article" date="2017" name="Front. Microbiol.">
        <title>Genome Sequence of Desulfurella amilsii Strain TR1 and Comparative Genomics of Desulfurellaceae Family.</title>
        <authorList>
            <person name="Florentino A.P."/>
            <person name="Stams A.J."/>
            <person name="Sanchez-Andrea I."/>
        </authorList>
    </citation>
    <scope>NUCLEOTIDE SEQUENCE [LARGE SCALE GENOMIC DNA]</scope>
    <source>
        <strain evidence="11 12">TR1</strain>
    </source>
</reference>
<dbReference type="PANTHER" id="PTHR11059:SF0">
    <property type="entry name" value="DNA REPAIR PROTEIN RECN"/>
    <property type="match status" value="1"/>
</dbReference>
<dbReference type="EMBL" id="MDSU01000018">
    <property type="protein sequence ID" value="OSS41330.1"/>
    <property type="molecule type" value="Genomic_DNA"/>
</dbReference>
<evidence type="ECO:0000256" key="6">
    <source>
        <dbReference type="ARBA" id="ARBA00022840"/>
    </source>
</evidence>
<dbReference type="RefSeq" id="WP_086033591.1">
    <property type="nucleotide sequence ID" value="NZ_MDSU01000018.1"/>
</dbReference>
<dbReference type="OrthoDB" id="9806954at2"/>
<dbReference type="Proteomes" id="UP000194141">
    <property type="component" value="Unassembled WGS sequence"/>
</dbReference>
<comment type="similarity">
    <text evidence="2">Belongs to the RecN family.</text>
</comment>
<comment type="caution">
    <text evidence="11">The sequence shown here is derived from an EMBL/GenBank/DDBJ whole genome shotgun (WGS) entry which is preliminary data.</text>
</comment>
<keyword evidence="4" id="KW-0547">Nucleotide-binding</keyword>
<evidence type="ECO:0000256" key="2">
    <source>
        <dbReference type="ARBA" id="ARBA00009441"/>
    </source>
</evidence>